<gene>
    <name evidence="4" type="ORF">BHR79_09315</name>
    <name evidence="5" type="ORF">EFE40_05950</name>
    <name evidence="6" type="ORF">SAMN04515625_0777</name>
</gene>
<dbReference type="STRING" id="2177.BHR79_09315"/>
<evidence type="ECO:0000313" key="8">
    <source>
        <dbReference type="Proteomes" id="UP000198669"/>
    </source>
</evidence>
<dbReference type="KEGG" id="mhaz:BHR79_09315"/>
<dbReference type="GO" id="GO:0016757">
    <property type="term" value="F:glycosyltransferase activity"/>
    <property type="evidence" value="ECO:0007669"/>
    <property type="project" value="UniProtKB-KW"/>
</dbReference>
<evidence type="ECO:0000256" key="1">
    <source>
        <dbReference type="ARBA" id="ARBA00022676"/>
    </source>
</evidence>
<evidence type="ECO:0000313" key="4">
    <source>
        <dbReference type="EMBL" id="APH39977.1"/>
    </source>
</evidence>
<dbReference type="RefSeq" id="WP_072562376.1">
    <property type="nucleotide sequence ID" value="NZ_CP017921.1"/>
</dbReference>
<protein>
    <submittedName>
        <fullName evidence="4">Phosphoribosyltransferase</fullName>
    </submittedName>
</protein>
<evidence type="ECO:0000313" key="5">
    <source>
        <dbReference type="EMBL" id="RNI09194.1"/>
    </source>
</evidence>
<keyword evidence="1 4" id="KW-0328">Glycosyltransferase</keyword>
<sequence>MALPDKFKCVITNWDYIYNLCRDVSEDVKNSGYEPDIIIALARGGWFAGRVMCDFLGLDDLTSLKIEHYTGTAVAGDEPLIRYPLAENAATGKKVLIVDDITDSGQSMLHAKDYIQKQEPKEIRTATLQYLYNSAIDPDYCGERLEEWAWIVYPWNFIEDMTDIINGTMEREEAEYWDIPALKHVLYKHHSVESISFEIAQPGRLVEVLREMERRGILTSETTRGKTFWKKL</sequence>
<dbReference type="EMBL" id="RJJG01000004">
    <property type="protein sequence ID" value="RNI09194.1"/>
    <property type="molecule type" value="Genomic_DNA"/>
</dbReference>
<accession>A0A1L3Q505</accession>
<feature type="domain" description="Phosphoribosyltransferase" evidence="3">
    <location>
        <begin position="14"/>
        <end position="146"/>
    </location>
</feature>
<reference evidence="4 7" key="1">
    <citation type="submission" date="2016-10" db="EMBL/GenBank/DDBJ databases">
        <title>Methanohalophilus halophilus.</title>
        <authorList>
            <person name="L'haridon S."/>
        </authorList>
    </citation>
    <scope>NUCLEOTIDE SEQUENCE [LARGE SCALE GENOMIC DNA]</scope>
    <source>
        <strain evidence="4 7">Z-7982</strain>
    </source>
</reference>
<evidence type="ECO:0000313" key="9">
    <source>
        <dbReference type="Proteomes" id="UP000267921"/>
    </source>
</evidence>
<evidence type="ECO:0000313" key="6">
    <source>
        <dbReference type="EMBL" id="SDW34835.1"/>
    </source>
</evidence>
<evidence type="ECO:0000256" key="2">
    <source>
        <dbReference type="ARBA" id="ARBA00022679"/>
    </source>
</evidence>
<dbReference type="EMBL" id="CP017921">
    <property type="protein sequence ID" value="APH39977.1"/>
    <property type="molecule type" value="Genomic_DNA"/>
</dbReference>
<keyword evidence="2 4" id="KW-0808">Transferase</keyword>
<dbReference type="Proteomes" id="UP000267921">
    <property type="component" value="Unassembled WGS sequence"/>
</dbReference>
<dbReference type="InterPro" id="IPR000836">
    <property type="entry name" value="PRTase_dom"/>
</dbReference>
<dbReference type="SUPFAM" id="SSF53271">
    <property type="entry name" value="PRTase-like"/>
    <property type="match status" value="1"/>
</dbReference>
<name>A0A1L3Q505_9EURY</name>
<dbReference type="Proteomes" id="UP000198669">
    <property type="component" value="Unassembled WGS sequence"/>
</dbReference>
<dbReference type="Gene3D" id="3.40.50.2020">
    <property type="match status" value="1"/>
</dbReference>
<dbReference type="CDD" id="cd06223">
    <property type="entry name" value="PRTases_typeI"/>
    <property type="match status" value="1"/>
</dbReference>
<reference evidence="6 8" key="2">
    <citation type="submission" date="2016-10" db="EMBL/GenBank/DDBJ databases">
        <authorList>
            <person name="de Groot N.N."/>
        </authorList>
    </citation>
    <scope>NUCLEOTIDE SEQUENCE [LARGE SCALE GENOMIC DNA]</scope>
    <source>
        <strain evidence="6 8">Z-7982</strain>
    </source>
</reference>
<dbReference type="EMBL" id="FNMU01000002">
    <property type="protein sequence ID" value="SDW34835.1"/>
    <property type="molecule type" value="Genomic_DNA"/>
</dbReference>
<dbReference type="Proteomes" id="UP000186879">
    <property type="component" value="Chromosome"/>
</dbReference>
<reference evidence="5 9" key="3">
    <citation type="submission" date="2018-10" db="EMBL/GenBank/DDBJ databases">
        <title>Cultivation of a novel Methanohalophilus strain from Kebrit Deep of the Red Sea and a genomic comparison of members of the genus Methanohalophilus.</title>
        <authorList>
            <person name="Guan Y."/>
            <person name="Ngugi D.K."/>
            <person name="Stingl U."/>
        </authorList>
    </citation>
    <scope>NUCLEOTIDE SEQUENCE [LARGE SCALE GENOMIC DNA]</scope>
    <source>
        <strain evidence="5 9">DSM 3094</strain>
    </source>
</reference>
<proteinExistence type="predicted"/>
<keyword evidence="7" id="KW-1185">Reference proteome</keyword>
<dbReference type="Pfam" id="PF00156">
    <property type="entry name" value="Pribosyltran"/>
    <property type="match status" value="1"/>
</dbReference>
<dbReference type="OrthoDB" id="4952at2157"/>
<dbReference type="PANTHER" id="PTHR43363">
    <property type="entry name" value="HYPOXANTHINE PHOSPHORIBOSYLTRANSFERASE"/>
    <property type="match status" value="1"/>
</dbReference>
<evidence type="ECO:0000259" key="3">
    <source>
        <dbReference type="Pfam" id="PF00156"/>
    </source>
</evidence>
<dbReference type="AlphaFoldDB" id="A0A1L3Q505"/>
<organism evidence="4 7">
    <name type="scientific">Methanohalophilus halophilus</name>
    <dbReference type="NCBI Taxonomy" id="2177"/>
    <lineage>
        <taxon>Archaea</taxon>
        <taxon>Methanobacteriati</taxon>
        <taxon>Methanobacteriota</taxon>
        <taxon>Stenosarchaea group</taxon>
        <taxon>Methanomicrobia</taxon>
        <taxon>Methanosarcinales</taxon>
        <taxon>Methanosarcinaceae</taxon>
        <taxon>Methanohalophilus</taxon>
    </lineage>
</organism>
<dbReference type="PANTHER" id="PTHR43363:SF2">
    <property type="entry name" value="PHOSPHORIBOSYLTRANSFERASE"/>
    <property type="match status" value="1"/>
</dbReference>
<dbReference type="GeneID" id="30583968"/>
<dbReference type="InterPro" id="IPR029057">
    <property type="entry name" value="PRTase-like"/>
</dbReference>
<evidence type="ECO:0000313" key="7">
    <source>
        <dbReference type="Proteomes" id="UP000186879"/>
    </source>
</evidence>